<evidence type="ECO:0000313" key="4">
    <source>
        <dbReference type="Proteomes" id="UP000814176"/>
    </source>
</evidence>
<evidence type="ECO:0000256" key="1">
    <source>
        <dbReference type="SAM" id="MobiDB-lite"/>
    </source>
</evidence>
<dbReference type="Gene3D" id="1.10.20.10">
    <property type="entry name" value="Histone, subunit A"/>
    <property type="match status" value="1"/>
</dbReference>
<reference evidence="3 4" key="1">
    <citation type="journal article" date="2021" name="Environ. Microbiol.">
        <title>Gene family expansions and transcriptome signatures uncover fungal adaptations to wood decay.</title>
        <authorList>
            <person name="Hage H."/>
            <person name="Miyauchi S."/>
            <person name="Viragh M."/>
            <person name="Drula E."/>
            <person name="Min B."/>
            <person name="Chaduli D."/>
            <person name="Navarro D."/>
            <person name="Favel A."/>
            <person name="Norest M."/>
            <person name="Lesage-Meessen L."/>
            <person name="Balint B."/>
            <person name="Merenyi Z."/>
            <person name="de Eugenio L."/>
            <person name="Morin E."/>
            <person name="Martinez A.T."/>
            <person name="Baldrian P."/>
            <person name="Stursova M."/>
            <person name="Martinez M.J."/>
            <person name="Novotny C."/>
            <person name="Magnuson J.K."/>
            <person name="Spatafora J.W."/>
            <person name="Maurice S."/>
            <person name="Pangilinan J."/>
            <person name="Andreopoulos W."/>
            <person name="LaButti K."/>
            <person name="Hundley H."/>
            <person name="Na H."/>
            <person name="Kuo A."/>
            <person name="Barry K."/>
            <person name="Lipzen A."/>
            <person name="Henrissat B."/>
            <person name="Riley R."/>
            <person name="Ahrendt S."/>
            <person name="Nagy L.G."/>
            <person name="Grigoriev I.V."/>
            <person name="Martin F."/>
            <person name="Rosso M.N."/>
        </authorList>
    </citation>
    <scope>NUCLEOTIDE SEQUENCE [LARGE SCALE GENOMIC DNA]</scope>
    <source>
        <strain evidence="3 4">CIRM-BRFM 1785</strain>
    </source>
</reference>
<sequence length="366" mass="38998">MALGSNSVSISALRQSTHDELSVDDEEIDQLDSGLDSEEEVDELEDTVPVVSKARPKKTGERVPGHTLIPPSRVENILQGSEAGAHLSKEALYMLSVATEEFIKRLAHAGQRMAGKEARQLVYYRDVAAAAQRHHEFKFADDVIPPPMSIAEALDLRAAREKELADADPALAPSVDPWAIPPSSDPSTPQDPSAAMNARTKSRSRQSHANGNEETDGSVSTTYVSRPRQRDPSGRYSASANGKPSERRSGSASARSSVGTRPGSSRIRDRASRASDGGQYASIDSPSSANGTPSISRGGMGPPAPPRPSSSLSNRMRAEDGRSNHSKPPNGFTDDHRLLNGSSRGSGIADAPGRTIYSARATQSNR</sequence>
<dbReference type="Proteomes" id="UP000814176">
    <property type="component" value="Unassembled WGS sequence"/>
</dbReference>
<name>A0ABQ8KRU7_9APHY</name>
<feature type="compositionally biased region" description="Polar residues" evidence="1">
    <location>
        <begin position="207"/>
        <end position="224"/>
    </location>
</feature>
<keyword evidence="4" id="KW-1185">Reference proteome</keyword>
<dbReference type="RefSeq" id="XP_047782834.1">
    <property type="nucleotide sequence ID" value="XM_047917901.1"/>
</dbReference>
<accession>A0ABQ8KRU7</accession>
<evidence type="ECO:0000313" key="3">
    <source>
        <dbReference type="EMBL" id="KAH9841535.1"/>
    </source>
</evidence>
<gene>
    <name evidence="3" type="ORF">C8Q71DRAFT_334755</name>
</gene>
<dbReference type="InterPro" id="IPR003958">
    <property type="entry name" value="CBFA_NFYB_domain"/>
</dbReference>
<dbReference type="SUPFAM" id="SSF47113">
    <property type="entry name" value="Histone-fold"/>
    <property type="match status" value="1"/>
</dbReference>
<proteinExistence type="predicted"/>
<dbReference type="InterPro" id="IPR009072">
    <property type="entry name" value="Histone-fold"/>
</dbReference>
<feature type="domain" description="Transcription factor CBF/NF-Y/archaeal histone" evidence="2">
    <location>
        <begin position="69"/>
        <end position="130"/>
    </location>
</feature>
<protein>
    <recommendedName>
        <fullName evidence="2">Transcription factor CBF/NF-Y/archaeal histone domain-containing protein</fullName>
    </recommendedName>
</protein>
<feature type="compositionally biased region" description="Acidic residues" evidence="1">
    <location>
        <begin position="22"/>
        <end position="46"/>
    </location>
</feature>
<dbReference type="Pfam" id="PF00808">
    <property type="entry name" value="CBFD_NFYB_HMF"/>
    <property type="match status" value="1"/>
</dbReference>
<dbReference type="GeneID" id="71998633"/>
<dbReference type="EMBL" id="JADCUA010000003">
    <property type="protein sequence ID" value="KAH9841535.1"/>
    <property type="molecule type" value="Genomic_DNA"/>
</dbReference>
<feature type="region of interest" description="Disordered" evidence="1">
    <location>
        <begin position="171"/>
        <end position="366"/>
    </location>
</feature>
<comment type="caution">
    <text evidence="3">The sequence shown here is derived from an EMBL/GenBank/DDBJ whole genome shotgun (WGS) entry which is preliminary data.</text>
</comment>
<feature type="region of interest" description="Disordered" evidence="1">
    <location>
        <begin position="1"/>
        <end position="69"/>
    </location>
</feature>
<feature type="compositionally biased region" description="Polar residues" evidence="1">
    <location>
        <begin position="282"/>
        <end position="295"/>
    </location>
</feature>
<evidence type="ECO:0000259" key="2">
    <source>
        <dbReference type="Pfam" id="PF00808"/>
    </source>
</evidence>
<organism evidence="3 4">
    <name type="scientific">Rhodofomes roseus</name>
    <dbReference type="NCBI Taxonomy" id="34475"/>
    <lineage>
        <taxon>Eukaryota</taxon>
        <taxon>Fungi</taxon>
        <taxon>Dikarya</taxon>
        <taxon>Basidiomycota</taxon>
        <taxon>Agaricomycotina</taxon>
        <taxon>Agaricomycetes</taxon>
        <taxon>Polyporales</taxon>
        <taxon>Rhodofomes</taxon>
    </lineage>
</organism>
<feature type="compositionally biased region" description="Polar residues" evidence="1">
    <location>
        <begin position="1"/>
        <end position="15"/>
    </location>
</feature>